<evidence type="ECO:0000313" key="2">
    <source>
        <dbReference type="Proteomes" id="UP000011083"/>
    </source>
</evidence>
<protein>
    <submittedName>
        <fullName evidence="1">Methyltransferase domain containing protein</fullName>
    </submittedName>
</protein>
<dbReference type="KEGG" id="acan:ACA1_192350"/>
<dbReference type="VEuPathDB" id="AmoebaDB:ACA1_192350"/>
<keyword evidence="1" id="KW-0489">Methyltransferase</keyword>
<keyword evidence="2" id="KW-1185">Reference proteome</keyword>
<dbReference type="Pfam" id="PF13489">
    <property type="entry name" value="Methyltransf_23"/>
    <property type="match status" value="1"/>
</dbReference>
<organism evidence="1 2">
    <name type="scientific">Acanthamoeba castellanii (strain ATCC 30010 / Neff)</name>
    <dbReference type="NCBI Taxonomy" id="1257118"/>
    <lineage>
        <taxon>Eukaryota</taxon>
        <taxon>Amoebozoa</taxon>
        <taxon>Discosea</taxon>
        <taxon>Longamoebia</taxon>
        <taxon>Centramoebida</taxon>
        <taxon>Acanthamoebidae</taxon>
        <taxon>Acanthamoeba</taxon>
    </lineage>
</organism>
<name>L8GN42_ACACF</name>
<reference evidence="1 2" key="1">
    <citation type="journal article" date="2013" name="Genome Biol.">
        <title>Genome of Acanthamoeba castellanii highlights extensive lateral gene transfer and early evolution of tyrosine kinase signaling.</title>
        <authorList>
            <person name="Clarke M."/>
            <person name="Lohan A.J."/>
            <person name="Liu B."/>
            <person name="Lagkouvardos I."/>
            <person name="Roy S."/>
            <person name="Zafar N."/>
            <person name="Bertelli C."/>
            <person name="Schilde C."/>
            <person name="Kianianmomeni A."/>
            <person name="Burglin T.R."/>
            <person name="Frech C."/>
            <person name="Turcotte B."/>
            <person name="Kopec K.O."/>
            <person name="Synnott J.M."/>
            <person name="Choo C."/>
            <person name="Paponov I."/>
            <person name="Finkler A."/>
            <person name="Soon Heng Tan C."/>
            <person name="Hutchins A.P."/>
            <person name="Weinmeier T."/>
            <person name="Rattei T."/>
            <person name="Chu J.S."/>
            <person name="Gimenez G."/>
            <person name="Irimia M."/>
            <person name="Rigden D.J."/>
            <person name="Fitzpatrick D.A."/>
            <person name="Lorenzo-Morales J."/>
            <person name="Bateman A."/>
            <person name="Chiu C.H."/>
            <person name="Tang P."/>
            <person name="Hegemann P."/>
            <person name="Fromm H."/>
            <person name="Raoult D."/>
            <person name="Greub G."/>
            <person name="Miranda-Saavedra D."/>
            <person name="Chen N."/>
            <person name="Nash P."/>
            <person name="Ginger M.L."/>
            <person name="Horn M."/>
            <person name="Schaap P."/>
            <person name="Caler L."/>
            <person name="Loftus B."/>
        </authorList>
    </citation>
    <scope>NUCLEOTIDE SEQUENCE [LARGE SCALE GENOMIC DNA]</scope>
    <source>
        <strain evidence="1 2">Neff</strain>
    </source>
</reference>
<dbReference type="GO" id="GO:0032259">
    <property type="term" value="P:methylation"/>
    <property type="evidence" value="ECO:0007669"/>
    <property type="project" value="UniProtKB-KW"/>
</dbReference>
<gene>
    <name evidence="1" type="ORF">ACA1_192350</name>
</gene>
<dbReference type="Proteomes" id="UP000011083">
    <property type="component" value="Unassembled WGS sequence"/>
</dbReference>
<dbReference type="AlphaFoldDB" id="L8GN42"/>
<dbReference type="GeneID" id="14915075"/>
<proteinExistence type="predicted"/>
<dbReference type="InterPro" id="IPR029063">
    <property type="entry name" value="SAM-dependent_MTases_sf"/>
</dbReference>
<dbReference type="Gene3D" id="3.40.50.150">
    <property type="entry name" value="Vaccinia Virus protein VP39"/>
    <property type="match status" value="1"/>
</dbReference>
<dbReference type="STRING" id="1257118.L8GN42"/>
<dbReference type="SUPFAM" id="SSF53335">
    <property type="entry name" value="S-adenosyl-L-methionine-dependent methyltransferases"/>
    <property type="match status" value="1"/>
</dbReference>
<dbReference type="OrthoDB" id="66144at2759"/>
<accession>L8GN42</accession>
<sequence length="280" mass="31622">MRRSDSCSVFQEWALDFVHRSLAKELGGPTTGTGDLRQTAMTGDVLDLGCGDGSVSAWIATRKLPVARLASATELPDEWRDRFDMVLSFTALHWVRDHAAVLRQAHKVLKPGGLLAFTMVLAGPREFTPVLDIVAALAPWRDHLQHYAPPTYPANSGWTEEFILAHHPGGCRVGEDEVQDEQRRQQLFVEAYRHLLTRCGFEVETLEVVPAKANADNAEELKQFVAQWLPHKQRIPEPQQEAFIDEVVDAYLRHTEQSRAKGELHMWFDLLQVKARKRAG</sequence>
<evidence type="ECO:0000313" key="1">
    <source>
        <dbReference type="EMBL" id="ELR14485.1"/>
    </source>
</evidence>
<dbReference type="RefSeq" id="XP_004336498.1">
    <property type="nucleotide sequence ID" value="XM_004336450.1"/>
</dbReference>
<keyword evidence="1" id="KW-0808">Transferase</keyword>
<dbReference type="EMBL" id="KB008052">
    <property type="protein sequence ID" value="ELR14485.1"/>
    <property type="molecule type" value="Genomic_DNA"/>
</dbReference>
<dbReference type="CDD" id="cd02440">
    <property type="entry name" value="AdoMet_MTases"/>
    <property type="match status" value="1"/>
</dbReference>
<dbReference type="GO" id="GO:0008168">
    <property type="term" value="F:methyltransferase activity"/>
    <property type="evidence" value="ECO:0007669"/>
    <property type="project" value="UniProtKB-KW"/>
</dbReference>